<evidence type="ECO:0000259" key="2">
    <source>
        <dbReference type="PROSITE" id="PS50033"/>
    </source>
</evidence>
<evidence type="ECO:0000256" key="1">
    <source>
        <dbReference type="SAM" id="MobiDB-lite"/>
    </source>
</evidence>
<dbReference type="PROSITE" id="PS50033">
    <property type="entry name" value="UBX"/>
    <property type="match status" value="1"/>
</dbReference>
<dbReference type="AlphaFoldDB" id="G8ZT43"/>
<protein>
    <recommendedName>
        <fullName evidence="2">UBX domain-containing protein</fullName>
    </recommendedName>
</protein>
<evidence type="ECO:0000313" key="3">
    <source>
        <dbReference type="EMBL" id="CCE91787.1"/>
    </source>
</evidence>
<dbReference type="PANTHER" id="PTHR46424">
    <property type="entry name" value="UBX DOMAIN-CONTAINING PROTEIN 4"/>
    <property type="match status" value="1"/>
</dbReference>
<dbReference type="GO" id="GO:0005783">
    <property type="term" value="C:endoplasmic reticulum"/>
    <property type="evidence" value="ECO:0007669"/>
    <property type="project" value="TreeGrafter"/>
</dbReference>
<dbReference type="HOGENOM" id="CLU_034966_0_0_1"/>
<dbReference type="OrthoDB" id="2445133at2759"/>
<dbReference type="GeneID" id="11502222"/>
<accession>G8ZT43</accession>
<dbReference type="EMBL" id="HE616745">
    <property type="protein sequence ID" value="CCE91787.1"/>
    <property type="molecule type" value="Genomic_DNA"/>
</dbReference>
<sequence length="428" mass="48399">MKGELFMSSVEESVSKSMQEGKILVVYNSNGDDLWLNSWFQNSIKDELRKHAVWLKLVRGTEQFTYFEQIFPSVEVPSFYLIQNGQILSTIQGEDRERSHWNELTNKLGLEKKLSVASTVPAAKTFKEQIIETTRQKYNEQLLREKKNADEERERILKLVEADRAERRARRDRSATKSAAESNEIHDNIKNPQKLHAKTCTLLIKLTNGKSITREFGSKSTLNDVRKWVDIARTDGDGPFAFHRSIPRVTFTDSDELRSLEALELLPRSVLIIKPLDNGYGDLNVAEAKGPGLLGKVFSGISSWWAKDGGNLPNTTNVEDQKDSAEDGTFNPDMSASGVPTANDEIMHGSPNSSRIDSPVYSAHEYHLRHNPSELSLPSRCVTPNVYHFVNAEDEDKDRSTYNGNTVNLEKKKKIMSKCIAKLLLNND</sequence>
<dbReference type="InParanoid" id="G8ZT43"/>
<feature type="region of interest" description="Disordered" evidence="1">
    <location>
        <begin position="167"/>
        <end position="188"/>
    </location>
</feature>
<dbReference type="RefSeq" id="XP_003680998.1">
    <property type="nucleotide sequence ID" value="XM_003680950.1"/>
</dbReference>
<dbReference type="InterPro" id="IPR001012">
    <property type="entry name" value="UBX_dom"/>
</dbReference>
<gene>
    <name evidence="3" type="primary">TDEL0D02030</name>
    <name evidence="3" type="ORF">TDEL_0D02030</name>
</gene>
<dbReference type="eggNOG" id="KOG2689">
    <property type="taxonomic scope" value="Eukaryota"/>
</dbReference>
<evidence type="ECO:0000313" key="4">
    <source>
        <dbReference type="Proteomes" id="UP000005627"/>
    </source>
</evidence>
<dbReference type="GO" id="GO:0036503">
    <property type="term" value="P:ERAD pathway"/>
    <property type="evidence" value="ECO:0007669"/>
    <property type="project" value="TreeGrafter"/>
</dbReference>
<feature type="region of interest" description="Disordered" evidence="1">
    <location>
        <begin position="310"/>
        <end position="332"/>
    </location>
</feature>
<dbReference type="PANTHER" id="PTHR46424:SF1">
    <property type="entry name" value="UBX DOMAIN-CONTAINING PROTEIN 4"/>
    <property type="match status" value="1"/>
</dbReference>
<keyword evidence="4" id="KW-1185">Reference proteome</keyword>
<dbReference type="SUPFAM" id="SSF54236">
    <property type="entry name" value="Ubiquitin-like"/>
    <property type="match status" value="1"/>
</dbReference>
<organism evidence="3 4">
    <name type="scientific">Torulaspora delbrueckii</name>
    <name type="common">Yeast</name>
    <name type="synonym">Candida colliculosa</name>
    <dbReference type="NCBI Taxonomy" id="4950"/>
    <lineage>
        <taxon>Eukaryota</taxon>
        <taxon>Fungi</taxon>
        <taxon>Dikarya</taxon>
        <taxon>Ascomycota</taxon>
        <taxon>Saccharomycotina</taxon>
        <taxon>Saccharomycetes</taxon>
        <taxon>Saccharomycetales</taxon>
        <taxon>Saccharomycetaceae</taxon>
        <taxon>Torulaspora</taxon>
    </lineage>
</organism>
<reference evidence="3 4" key="1">
    <citation type="journal article" date="2011" name="Proc. Natl. Acad. Sci. U.S.A.">
        <title>Evolutionary erosion of yeast sex chromosomes by mating-type switching accidents.</title>
        <authorList>
            <person name="Gordon J.L."/>
            <person name="Armisen D."/>
            <person name="Proux-Wera E."/>
            <person name="Oheigeartaigh S.S."/>
            <person name="Byrne K.P."/>
            <person name="Wolfe K.H."/>
        </authorList>
    </citation>
    <scope>NUCLEOTIDE SEQUENCE [LARGE SCALE GENOMIC DNA]</scope>
    <source>
        <strain evidence="4">ATCC 10662 / CBS 1146 / NBRC 0425 / NCYC 2629 / NRRL Y-866</strain>
    </source>
</reference>
<dbReference type="SMART" id="SM00166">
    <property type="entry name" value="UBX"/>
    <property type="match status" value="1"/>
</dbReference>
<dbReference type="Gene3D" id="3.10.20.90">
    <property type="entry name" value="Phosphatidylinositol 3-kinase Catalytic Subunit, Chain A, domain 1"/>
    <property type="match status" value="1"/>
</dbReference>
<dbReference type="Pfam" id="PF00789">
    <property type="entry name" value="UBX"/>
    <property type="match status" value="1"/>
</dbReference>
<name>G8ZT43_TORDE</name>
<dbReference type="Pfam" id="PF23187">
    <property type="entry name" value="UBX7_N"/>
    <property type="match status" value="1"/>
</dbReference>
<dbReference type="STRING" id="1076872.G8ZT43"/>
<proteinExistence type="predicted"/>
<dbReference type="KEGG" id="tdl:TDEL_0D02030"/>
<feature type="domain" description="UBX" evidence="2">
    <location>
        <begin position="195"/>
        <end position="273"/>
    </location>
</feature>
<dbReference type="Proteomes" id="UP000005627">
    <property type="component" value="Chromosome 4"/>
</dbReference>
<dbReference type="InterPro" id="IPR029071">
    <property type="entry name" value="Ubiquitin-like_domsf"/>
</dbReference>
<dbReference type="FunCoup" id="G8ZT43">
    <property type="interactions" value="135"/>
</dbReference>